<sequence>MKEHIKKHTNIERQLKKKLSQIEDIIKSNERNAVKVRLINEILGKVTDKFIDIHHRALTDEMTGFVNRWFLNEFLKKMMRSSQRYGHDLSLAIMDIDHFKTVNDTFGHPAGDMVIKKIAGIITKNIRSSDVVSRYGGDEFIVVFPSTSLTDAKMVMNRIKLAVAEYDFDGGIRSGISFGLANLKKKHNLFEDLVKEADLKLYKAKQHRTDPNTNNLKK</sequence>
<dbReference type="NCBIfam" id="TIGR00254">
    <property type="entry name" value="GGDEF"/>
    <property type="match status" value="1"/>
</dbReference>
<dbReference type="GO" id="GO:0052621">
    <property type="term" value="F:diguanylate cyclase activity"/>
    <property type="evidence" value="ECO:0007669"/>
    <property type="project" value="TreeGrafter"/>
</dbReference>
<comment type="caution">
    <text evidence="2">The sequence shown here is derived from an EMBL/GenBank/DDBJ whole genome shotgun (WGS) entry which is preliminary data.</text>
</comment>
<evidence type="ECO:0000313" key="3">
    <source>
        <dbReference type="Proteomes" id="UP000285655"/>
    </source>
</evidence>
<dbReference type="CDD" id="cd01949">
    <property type="entry name" value="GGDEF"/>
    <property type="match status" value="1"/>
</dbReference>
<dbReference type="InterPro" id="IPR043128">
    <property type="entry name" value="Rev_trsase/Diguanyl_cyclase"/>
</dbReference>
<dbReference type="InterPro" id="IPR029787">
    <property type="entry name" value="Nucleotide_cyclase"/>
</dbReference>
<dbReference type="PANTHER" id="PTHR45138">
    <property type="entry name" value="REGULATORY COMPONENTS OF SENSORY TRANSDUCTION SYSTEM"/>
    <property type="match status" value="1"/>
</dbReference>
<protein>
    <submittedName>
        <fullName evidence="2">GGDEF domain-containing protein</fullName>
    </submittedName>
</protein>
<dbReference type="InterPro" id="IPR000160">
    <property type="entry name" value="GGDEF_dom"/>
</dbReference>
<name>A0A419DG36_9BACT</name>
<dbReference type="Proteomes" id="UP000285655">
    <property type="component" value="Unassembled WGS sequence"/>
</dbReference>
<dbReference type="SMART" id="SM00267">
    <property type="entry name" value="GGDEF"/>
    <property type="match status" value="1"/>
</dbReference>
<accession>A0A419DG36</accession>
<feature type="domain" description="GGDEF" evidence="1">
    <location>
        <begin position="87"/>
        <end position="218"/>
    </location>
</feature>
<dbReference type="AlphaFoldDB" id="A0A419DG36"/>
<gene>
    <name evidence="2" type="ORF">C4544_01200</name>
</gene>
<organism evidence="2 3">
    <name type="scientific">candidate division WS5 bacterium</name>
    <dbReference type="NCBI Taxonomy" id="2093353"/>
    <lineage>
        <taxon>Bacteria</taxon>
        <taxon>candidate division WS5</taxon>
    </lineage>
</organism>
<dbReference type="Pfam" id="PF00990">
    <property type="entry name" value="GGDEF"/>
    <property type="match status" value="1"/>
</dbReference>
<dbReference type="EMBL" id="QZJW01000005">
    <property type="protein sequence ID" value="RJO62099.1"/>
    <property type="molecule type" value="Genomic_DNA"/>
</dbReference>
<proteinExistence type="predicted"/>
<evidence type="ECO:0000259" key="1">
    <source>
        <dbReference type="PROSITE" id="PS50887"/>
    </source>
</evidence>
<dbReference type="SUPFAM" id="SSF55073">
    <property type="entry name" value="Nucleotide cyclase"/>
    <property type="match status" value="1"/>
</dbReference>
<dbReference type="PANTHER" id="PTHR45138:SF9">
    <property type="entry name" value="DIGUANYLATE CYCLASE DGCM-RELATED"/>
    <property type="match status" value="1"/>
</dbReference>
<reference evidence="2 3" key="1">
    <citation type="journal article" date="2017" name="ISME J.">
        <title>Energy and carbon metabolisms in a deep terrestrial subsurface fluid microbial community.</title>
        <authorList>
            <person name="Momper L."/>
            <person name="Jungbluth S.P."/>
            <person name="Lee M.D."/>
            <person name="Amend J.P."/>
        </authorList>
    </citation>
    <scope>NUCLEOTIDE SEQUENCE [LARGE SCALE GENOMIC DNA]</scope>
    <source>
        <strain evidence="2">SURF_29</strain>
    </source>
</reference>
<dbReference type="InterPro" id="IPR050469">
    <property type="entry name" value="Diguanylate_Cyclase"/>
</dbReference>
<dbReference type="FunFam" id="3.30.70.270:FF:000001">
    <property type="entry name" value="Diguanylate cyclase domain protein"/>
    <property type="match status" value="1"/>
</dbReference>
<dbReference type="Gene3D" id="3.30.70.270">
    <property type="match status" value="1"/>
</dbReference>
<evidence type="ECO:0000313" key="2">
    <source>
        <dbReference type="EMBL" id="RJO62099.1"/>
    </source>
</evidence>
<dbReference type="PROSITE" id="PS50887">
    <property type="entry name" value="GGDEF"/>
    <property type="match status" value="1"/>
</dbReference>